<comment type="caution">
    <text evidence="10">The sequence shown here is derived from an EMBL/GenBank/DDBJ whole genome shotgun (WGS) entry which is preliminary data.</text>
</comment>
<evidence type="ECO:0000313" key="11">
    <source>
        <dbReference type="Proteomes" id="UP000051789"/>
    </source>
</evidence>
<comment type="function">
    <text evidence="7">SbcCD cleaves DNA hairpin structures. These structures can inhibit DNA replication and are intermediates in certain DNA recombination reactions. The complex acts as a 3'-&gt;5' double strand exonuclease that can open hairpins. It also has a 5' single-strand endonuclease activity.</text>
</comment>
<dbReference type="Pfam" id="PF00149">
    <property type="entry name" value="Metallophos"/>
    <property type="match status" value="1"/>
</dbReference>
<keyword evidence="11" id="KW-1185">Reference proteome</keyword>
<dbReference type="PANTHER" id="PTHR30337">
    <property type="entry name" value="COMPONENT OF ATP-DEPENDENT DSDNA EXONUCLEASE"/>
    <property type="match status" value="1"/>
</dbReference>
<dbReference type="InterPro" id="IPR029052">
    <property type="entry name" value="Metallo-depent_PP-like"/>
</dbReference>
<accession>A0A0R2C536</accession>
<keyword evidence="7" id="KW-0235">DNA replication</keyword>
<keyword evidence="6 7" id="KW-0269">Exonuclease</keyword>
<reference evidence="10 11" key="1">
    <citation type="journal article" date="2015" name="Genome Announc.">
        <title>Expanding the biotechnology potential of lactobacilli through comparative genomics of 213 strains and associated genera.</title>
        <authorList>
            <person name="Sun Z."/>
            <person name="Harris H.M."/>
            <person name="McCann A."/>
            <person name="Guo C."/>
            <person name="Argimon S."/>
            <person name="Zhang W."/>
            <person name="Yang X."/>
            <person name="Jeffery I.B."/>
            <person name="Cooney J.C."/>
            <person name="Kagawa T.F."/>
            <person name="Liu W."/>
            <person name="Song Y."/>
            <person name="Salvetti E."/>
            <person name="Wrobel A."/>
            <person name="Rasinkangas P."/>
            <person name="Parkhill J."/>
            <person name="Rea M.C."/>
            <person name="O'Sullivan O."/>
            <person name="Ritari J."/>
            <person name="Douillard F.P."/>
            <person name="Paul Ross R."/>
            <person name="Yang R."/>
            <person name="Briner A.E."/>
            <person name="Felis G.E."/>
            <person name="de Vos W.M."/>
            <person name="Barrangou R."/>
            <person name="Klaenhammer T.R."/>
            <person name="Caufield P.W."/>
            <person name="Cui Y."/>
            <person name="Zhang H."/>
            <person name="O'Toole P.W."/>
        </authorList>
    </citation>
    <scope>NUCLEOTIDE SEQUENCE [LARGE SCALE GENOMIC DNA]</scope>
    <source>
        <strain evidence="10 11">DSM 22698</strain>
    </source>
</reference>
<evidence type="ECO:0000256" key="1">
    <source>
        <dbReference type="ARBA" id="ARBA00010555"/>
    </source>
</evidence>
<dbReference type="Proteomes" id="UP000051789">
    <property type="component" value="Unassembled WGS sequence"/>
</dbReference>
<evidence type="ECO:0000256" key="4">
    <source>
        <dbReference type="ARBA" id="ARBA00022722"/>
    </source>
</evidence>
<evidence type="ECO:0000256" key="6">
    <source>
        <dbReference type="ARBA" id="ARBA00022839"/>
    </source>
</evidence>
<dbReference type="InterPro" id="IPR041796">
    <property type="entry name" value="Mre11_N"/>
</dbReference>
<dbReference type="GO" id="GO:0004519">
    <property type="term" value="F:endonuclease activity"/>
    <property type="evidence" value="ECO:0007669"/>
    <property type="project" value="UniProtKB-KW"/>
</dbReference>
<keyword evidence="7" id="KW-0255">Endonuclease</keyword>
<keyword evidence="7" id="KW-0233">DNA recombination</keyword>
<comment type="subunit">
    <text evidence="2 7">Heterodimer of SbcC and SbcD.</text>
</comment>
<evidence type="ECO:0000256" key="2">
    <source>
        <dbReference type="ARBA" id="ARBA00011322"/>
    </source>
</evidence>
<gene>
    <name evidence="7" type="primary">sbcD</name>
    <name evidence="10" type="ORF">FD19_GL001779</name>
</gene>
<organism evidence="10 11">
    <name type="scientific">Lacticaseibacillus thailandensis DSM 22698 = JCM 13996</name>
    <dbReference type="NCBI Taxonomy" id="1423810"/>
    <lineage>
        <taxon>Bacteria</taxon>
        <taxon>Bacillati</taxon>
        <taxon>Bacillota</taxon>
        <taxon>Bacilli</taxon>
        <taxon>Lactobacillales</taxon>
        <taxon>Lactobacillaceae</taxon>
        <taxon>Lacticaseibacillus</taxon>
    </lineage>
</organism>
<dbReference type="NCBIfam" id="TIGR00619">
    <property type="entry name" value="sbcd"/>
    <property type="match status" value="1"/>
</dbReference>
<keyword evidence="4 7" id="KW-0540">Nuclease</keyword>
<dbReference type="InterPro" id="IPR004843">
    <property type="entry name" value="Calcineurin-like_PHP"/>
</dbReference>
<evidence type="ECO:0000259" key="9">
    <source>
        <dbReference type="Pfam" id="PF12320"/>
    </source>
</evidence>
<name>A0A0R2C536_9LACO</name>
<sequence>MRILHTADWHIGRTLAGFDLLPVQQRSFAALRQVAHDEHVDGVIIAGDLYDRGLAAESAVNTVNSMLRTLNREDGLPLLVISGNHDSAPRLATGSEWFSSTKFYLHTRLAEAFEPVTLGDTQFFLLPYFEPAMARAYFEDDNLTNIAAAMAPVIDRMVAQFAPDKRHVLVAHFFAAGSTHSGSETPVNVGGLDAVPLDLLAPFDYVALGHLHNRHAVNADRIQYAGSLVKFDVSETEQRKGVYILDTETMTRKFIEIPQTPDFIHIRGSFAEIMDPDFYHQVATDSFVQITLTDTEVIPDLMIQLRQVYPYCTGVDRAHGVQTSVTDKPVDRHLDPMALLAQFYADTNGTELTSEQRQWAQQALADVQ</sequence>
<dbReference type="InterPro" id="IPR004593">
    <property type="entry name" value="SbcD"/>
</dbReference>
<protein>
    <recommendedName>
        <fullName evidence="3 7">Nuclease SbcCD subunit D</fullName>
    </recommendedName>
</protein>
<evidence type="ECO:0000313" key="10">
    <source>
        <dbReference type="EMBL" id="KRM86728.1"/>
    </source>
</evidence>
<dbReference type="GO" id="GO:0008408">
    <property type="term" value="F:3'-5' exonuclease activity"/>
    <property type="evidence" value="ECO:0007669"/>
    <property type="project" value="InterPro"/>
</dbReference>
<feature type="domain" description="Nuclease SbcCD subunit D C-terminal" evidence="9">
    <location>
        <begin position="262"/>
        <end position="347"/>
    </location>
</feature>
<dbReference type="GO" id="GO:0006260">
    <property type="term" value="P:DNA replication"/>
    <property type="evidence" value="ECO:0007669"/>
    <property type="project" value="UniProtKB-KW"/>
</dbReference>
<dbReference type="GO" id="GO:0006310">
    <property type="term" value="P:DNA recombination"/>
    <property type="evidence" value="ECO:0007669"/>
    <property type="project" value="UniProtKB-KW"/>
</dbReference>
<dbReference type="CDD" id="cd00840">
    <property type="entry name" value="MPP_Mre11_N"/>
    <property type="match status" value="1"/>
</dbReference>
<dbReference type="InterPro" id="IPR026843">
    <property type="entry name" value="SbcD_C"/>
</dbReference>
<evidence type="ECO:0000256" key="7">
    <source>
        <dbReference type="RuleBase" id="RU363069"/>
    </source>
</evidence>
<dbReference type="RefSeq" id="WP_056969692.1">
    <property type="nucleotide sequence ID" value="NZ_AYZK01000006.1"/>
</dbReference>
<evidence type="ECO:0000259" key="8">
    <source>
        <dbReference type="Pfam" id="PF00149"/>
    </source>
</evidence>
<keyword evidence="5 7" id="KW-0378">Hydrolase</keyword>
<dbReference type="AlphaFoldDB" id="A0A0R2C536"/>
<dbReference type="Gene3D" id="3.60.21.10">
    <property type="match status" value="1"/>
</dbReference>
<dbReference type="STRING" id="1423810.FD19_GL001779"/>
<dbReference type="Pfam" id="PF12320">
    <property type="entry name" value="SbcD_C"/>
    <property type="match status" value="1"/>
</dbReference>
<evidence type="ECO:0000256" key="5">
    <source>
        <dbReference type="ARBA" id="ARBA00022801"/>
    </source>
</evidence>
<evidence type="ECO:0000256" key="3">
    <source>
        <dbReference type="ARBA" id="ARBA00013365"/>
    </source>
</evidence>
<dbReference type="SUPFAM" id="SSF56300">
    <property type="entry name" value="Metallo-dependent phosphatases"/>
    <property type="match status" value="1"/>
</dbReference>
<dbReference type="EMBL" id="AYZK01000006">
    <property type="protein sequence ID" value="KRM86728.1"/>
    <property type="molecule type" value="Genomic_DNA"/>
</dbReference>
<feature type="domain" description="Calcineurin-like phosphoesterase" evidence="8">
    <location>
        <begin position="1"/>
        <end position="213"/>
    </location>
</feature>
<dbReference type="InterPro" id="IPR050535">
    <property type="entry name" value="DNA_Repair-Maintenance_Comp"/>
</dbReference>
<dbReference type="PANTHER" id="PTHR30337:SF0">
    <property type="entry name" value="NUCLEASE SBCCD SUBUNIT D"/>
    <property type="match status" value="1"/>
</dbReference>
<proteinExistence type="inferred from homology"/>
<comment type="similarity">
    <text evidence="1 7">Belongs to the SbcD family.</text>
</comment>
<dbReference type="PATRIC" id="fig|1423810.4.peg.1827"/>